<sequence length="142" mass="15301">MAAQPGADLPFQVDGSDEFVKKHLGDLQAAQGLAVCHGVLEKATRVLGLMAATWATVILLGGFAATLEVQDFYVGLPCRTCVESSFFNRLDQEAPQAHLTEIDLSGLHPALRSAFELARDNASLPWKPADVLTLRFGLNKPL</sequence>
<dbReference type="EMBL" id="JALJOR010000007">
    <property type="protein sequence ID" value="KAK9814347.1"/>
    <property type="molecule type" value="Genomic_DNA"/>
</dbReference>
<comment type="caution">
    <text evidence="1">The sequence shown here is derived from an EMBL/GenBank/DDBJ whole genome shotgun (WGS) entry which is preliminary data.</text>
</comment>
<protein>
    <submittedName>
        <fullName evidence="1">Uncharacterized protein</fullName>
    </submittedName>
</protein>
<organism evidence="1 2">
    <name type="scientific">[Myrmecia] bisecta</name>
    <dbReference type="NCBI Taxonomy" id="41462"/>
    <lineage>
        <taxon>Eukaryota</taxon>
        <taxon>Viridiplantae</taxon>
        <taxon>Chlorophyta</taxon>
        <taxon>core chlorophytes</taxon>
        <taxon>Trebouxiophyceae</taxon>
        <taxon>Trebouxiales</taxon>
        <taxon>Trebouxiaceae</taxon>
        <taxon>Myrmecia</taxon>
    </lineage>
</organism>
<evidence type="ECO:0000313" key="1">
    <source>
        <dbReference type="EMBL" id="KAK9814347.1"/>
    </source>
</evidence>
<accession>A0AAW1Q205</accession>
<dbReference type="Proteomes" id="UP001489004">
    <property type="component" value="Unassembled WGS sequence"/>
</dbReference>
<name>A0AAW1Q205_9CHLO</name>
<keyword evidence="2" id="KW-1185">Reference proteome</keyword>
<reference evidence="1 2" key="1">
    <citation type="journal article" date="2024" name="Nat. Commun.">
        <title>Phylogenomics reveals the evolutionary origins of lichenization in chlorophyte algae.</title>
        <authorList>
            <person name="Puginier C."/>
            <person name="Libourel C."/>
            <person name="Otte J."/>
            <person name="Skaloud P."/>
            <person name="Haon M."/>
            <person name="Grisel S."/>
            <person name="Petersen M."/>
            <person name="Berrin J.G."/>
            <person name="Delaux P.M."/>
            <person name="Dal Grande F."/>
            <person name="Keller J."/>
        </authorList>
    </citation>
    <scope>NUCLEOTIDE SEQUENCE [LARGE SCALE GENOMIC DNA]</scope>
    <source>
        <strain evidence="1 2">SAG 2043</strain>
    </source>
</reference>
<gene>
    <name evidence="1" type="ORF">WJX72_004308</name>
</gene>
<evidence type="ECO:0000313" key="2">
    <source>
        <dbReference type="Proteomes" id="UP001489004"/>
    </source>
</evidence>
<proteinExistence type="predicted"/>
<dbReference type="AlphaFoldDB" id="A0AAW1Q205"/>